<dbReference type="Pfam" id="PF01740">
    <property type="entry name" value="STAS"/>
    <property type="match status" value="1"/>
</dbReference>
<dbReference type="SUPFAM" id="SSF52091">
    <property type="entry name" value="SpoIIaa-like"/>
    <property type="match status" value="1"/>
</dbReference>
<comment type="caution">
    <text evidence="5">The sequence shown here is derived from an EMBL/GenBank/DDBJ whole genome shotgun (WGS) entry which is preliminary data.</text>
</comment>
<dbReference type="Gene3D" id="3.30.750.24">
    <property type="entry name" value="STAS domain"/>
    <property type="match status" value="1"/>
</dbReference>
<accession>A0ABT5EUA8</accession>
<keyword evidence="6" id="KW-1185">Reference proteome</keyword>
<dbReference type="InterPro" id="IPR036513">
    <property type="entry name" value="STAS_dom_sf"/>
</dbReference>
<dbReference type="InterPro" id="IPR000014">
    <property type="entry name" value="PAS"/>
</dbReference>
<sequence length="297" mass="32295">MYRHAIAVSDAENHLLFDPTRAALEQRISELEDKLDAAEHGQRLEAERFRLTVDGAPIGMALVGLDGTFIRANHALGELFGFAPDELVKVRFQDLTHPQDLQSDLDLVSSVLRGEIARYELRKRYFRRDGAVIHADLHVSMVRDGRGEPLHFISQILDVTEKLRAEEALRARLAELSTPFIPIRDDVMVMPLIGAIDSERAERVLTTLLAGVSKTGARVAIVDVTGVAAVNEQVASALLRAAQAVRLLGTRMILSGIGPEVARTLISIGADLSGIVTCGNLQAAVAQAVKLTRNTSS</sequence>
<dbReference type="Pfam" id="PF13426">
    <property type="entry name" value="PAS_9"/>
    <property type="match status" value="1"/>
</dbReference>
<dbReference type="Gene3D" id="3.30.450.20">
    <property type="entry name" value="PAS domain"/>
    <property type="match status" value="1"/>
</dbReference>
<evidence type="ECO:0000313" key="5">
    <source>
        <dbReference type="EMBL" id="MDC0745414.1"/>
    </source>
</evidence>
<evidence type="ECO:0000256" key="1">
    <source>
        <dbReference type="ARBA" id="ARBA00022553"/>
    </source>
</evidence>
<protein>
    <submittedName>
        <fullName evidence="5">PAS domain S-box protein</fullName>
    </submittedName>
</protein>
<dbReference type="PANTHER" id="PTHR33745">
    <property type="entry name" value="RSBT ANTAGONIST PROTEIN RSBS-RELATED"/>
    <property type="match status" value="1"/>
</dbReference>
<dbReference type="Proteomes" id="UP001221411">
    <property type="component" value="Unassembled WGS sequence"/>
</dbReference>
<dbReference type="NCBIfam" id="TIGR00229">
    <property type="entry name" value="sensory_box"/>
    <property type="match status" value="1"/>
</dbReference>
<evidence type="ECO:0000259" key="2">
    <source>
        <dbReference type="PROSITE" id="PS50112"/>
    </source>
</evidence>
<feature type="domain" description="STAS" evidence="4">
    <location>
        <begin position="177"/>
        <end position="292"/>
    </location>
</feature>
<dbReference type="InterPro" id="IPR035965">
    <property type="entry name" value="PAS-like_dom_sf"/>
</dbReference>
<dbReference type="InterPro" id="IPR051932">
    <property type="entry name" value="Bact_StressResp_Reg"/>
</dbReference>
<dbReference type="EMBL" id="JAQNDO010000001">
    <property type="protein sequence ID" value="MDC0745414.1"/>
    <property type="molecule type" value="Genomic_DNA"/>
</dbReference>
<dbReference type="PROSITE" id="PS50112">
    <property type="entry name" value="PAS"/>
    <property type="match status" value="1"/>
</dbReference>
<dbReference type="RefSeq" id="WP_271922889.1">
    <property type="nucleotide sequence ID" value="NZ_JAQNDO010000001.1"/>
</dbReference>
<dbReference type="SUPFAM" id="SSF55785">
    <property type="entry name" value="PYP-like sensor domain (PAS domain)"/>
    <property type="match status" value="1"/>
</dbReference>
<feature type="domain" description="PAS" evidence="2">
    <location>
        <begin position="45"/>
        <end position="115"/>
    </location>
</feature>
<dbReference type="SMART" id="SM00086">
    <property type="entry name" value="PAC"/>
    <property type="match status" value="1"/>
</dbReference>
<evidence type="ECO:0000313" key="6">
    <source>
        <dbReference type="Proteomes" id="UP001221411"/>
    </source>
</evidence>
<dbReference type="SMART" id="SM00091">
    <property type="entry name" value="PAS"/>
    <property type="match status" value="1"/>
</dbReference>
<reference evidence="5 6" key="1">
    <citation type="submission" date="2022-11" db="EMBL/GenBank/DDBJ databases">
        <title>Minimal conservation of predation-associated metabolite biosynthetic gene clusters underscores biosynthetic potential of Myxococcota including descriptions for ten novel species: Archangium lansinium sp. nov., Myxococcus landrumus sp. nov., Nannocystis bai.</title>
        <authorList>
            <person name="Ahearne A."/>
            <person name="Stevens C."/>
            <person name="Dowd S."/>
        </authorList>
    </citation>
    <scope>NUCLEOTIDE SEQUENCE [LARGE SCALE GENOMIC DNA]</scope>
    <source>
        <strain evidence="5 6">RJM3</strain>
    </source>
</reference>
<organism evidence="5 6">
    <name type="scientific">Polyangium mundeleinium</name>
    <dbReference type="NCBI Taxonomy" id="2995306"/>
    <lineage>
        <taxon>Bacteria</taxon>
        <taxon>Pseudomonadati</taxon>
        <taxon>Myxococcota</taxon>
        <taxon>Polyangia</taxon>
        <taxon>Polyangiales</taxon>
        <taxon>Polyangiaceae</taxon>
        <taxon>Polyangium</taxon>
    </lineage>
</organism>
<dbReference type="CDD" id="cd07041">
    <property type="entry name" value="STAS_RsbR_RsbS_like"/>
    <property type="match status" value="1"/>
</dbReference>
<dbReference type="InterPro" id="IPR001610">
    <property type="entry name" value="PAC"/>
</dbReference>
<gene>
    <name evidence="5" type="ORF">POL67_29045</name>
</gene>
<evidence type="ECO:0000259" key="3">
    <source>
        <dbReference type="PROSITE" id="PS50113"/>
    </source>
</evidence>
<dbReference type="InterPro" id="IPR002645">
    <property type="entry name" value="STAS_dom"/>
</dbReference>
<feature type="domain" description="PAC" evidence="3">
    <location>
        <begin position="119"/>
        <end position="171"/>
    </location>
</feature>
<name>A0ABT5EUA8_9BACT</name>
<dbReference type="PANTHER" id="PTHR33745:SF3">
    <property type="entry name" value="RSBT CO-ANTAGONIST PROTEIN RSBRC"/>
    <property type="match status" value="1"/>
</dbReference>
<keyword evidence="1" id="KW-0597">Phosphoprotein</keyword>
<evidence type="ECO:0000259" key="4">
    <source>
        <dbReference type="PROSITE" id="PS50801"/>
    </source>
</evidence>
<dbReference type="CDD" id="cd00130">
    <property type="entry name" value="PAS"/>
    <property type="match status" value="1"/>
</dbReference>
<dbReference type="InterPro" id="IPR000700">
    <property type="entry name" value="PAS-assoc_C"/>
</dbReference>
<dbReference type="PROSITE" id="PS50113">
    <property type="entry name" value="PAC"/>
    <property type="match status" value="1"/>
</dbReference>
<proteinExistence type="predicted"/>
<dbReference type="PROSITE" id="PS50801">
    <property type="entry name" value="STAS"/>
    <property type="match status" value="1"/>
</dbReference>